<reference evidence="1 2" key="1">
    <citation type="journal article" date="2019" name="Commun. Biol.">
        <title>The bagworm genome reveals a unique fibroin gene that provides high tensile strength.</title>
        <authorList>
            <person name="Kono N."/>
            <person name="Nakamura H."/>
            <person name="Ohtoshi R."/>
            <person name="Tomita M."/>
            <person name="Numata K."/>
            <person name="Arakawa K."/>
        </authorList>
    </citation>
    <scope>NUCLEOTIDE SEQUENCE [LARGE SCALE GENOMIC DNA]</scope>
</reference>
<sequence>MVYVPRKFGLCAGPSCFVVVYTTLIPNSLSAETGDLPPCSIESAALDRARTFHLIAPARFAGHAPQQSLALLRTAFGDEGPCKTTIYNWFAEFKHGRVNLSDELRNGRPSSAVNNKNIDTVRDMIEIDRHVTHHEIRASLGIGMSQLQSILHKQNQLCGQRFSSPEEAVQEYEKHVSKVTREEGHKFQRICASSPLSFPAIQVFTQFLTISSSVCSRCRRRVTLLRVIHSDLLGIGSHDGSRHGSEPLMTAVCGEHPGS</sequence>
<dbReference type="AlphaFoldDB" id="A0A4C1WWF4"/>
<accession>A0A4C1WWF4</accession>
<keyword evidence="2" id="KW-1185">Reference proteome</keyword>
<dbReference type="OrthoDB" id="10017160at2759"/>
<dbReference type="PANTHER" id="PTHR46060">
    <property type="entry name" value="MARINER MOS1 TRANSPOSASE-LIKE PROTEIN"/>
    <property type="match status" value="1"/>
</dbReference>
<dbReference type="STRING" id="151549.A0A4C1WWF4"/>
<comment type="caution">
    <text evidence="1">The sequence shown here is derived from an EMBL/GenBank/DDBJ whole genome shotgun (WGS) entry which is preliminary data.</text>
</comment>
<organism evidence="1 2">
    <name type="scientific">Eumeta variegata</name>
    <name type="common">Bagworm moth</name>
    <name type="synonym">Eumeta japonica</name>
    <dbReference type="NCBI Taxonomy" id="151549"/>
    <lineage>
        <taxon>Eukaryota</taxon>
        <taxon>Metazoa</taxon>
        <taxon>Ecdysozoa</taxon>
        <taxon>Arthropoda</taxon>
        <taxon>Hexapoda</taxon>
        <taxon>Insecta</taxon>
        <taxon>Pterygota</taxon>
        <taxon>Neoptera</taxon>
        <taxon>Endopterygota</taxon>
        <taxon>Lepidoptera</taxon>
        <taxon>Glossata</taxon>
        <taxon>Ditrysia</taxon>
        <taxon>Tineoidea</taxon>
        <taxon>Psychidae</taxon>
        <taxon>Oiketicinae</taxon>
        <taxon>Eumeta</taxon>
    </lineage>
</organism>
<gene>
    <name evidence="1" type="ORF">EVAR_24439_1</name>
</gene>
<dbReference type="Proteomes" id="UP000299102">
    <property type="component" value="Unassembled WGS sequence"/>
</dbReference>
<dbReference type="EMBL" id="BGZK01000664">
    <property type="protein sequence ID" value="GBP55243.1"/>
    <property type="molecule type" value="Genomic_DNA"/>
</dbReference>
<evidence type="ECO:0000313" key="2">
    <source>
        <dbReference type="Proteomes" id="UP000299102"/>
    </source>
</evidence>
<dbReference type="InterPro" id="IPR052709">
    <property type="entry name" value="Transposase-MT_Hybrid"/>
</dbReference>
<dbReference type="PANTHER" id="PTHR46060:SF1">
    <property type="entry name" value="MARINER MOS1 TRANSPOSASE-LIKE PROTEIN"/>
    <property type="match status" value="1"/>
</dbReference>
<name>A0A4C1WWF4_EUMVA</name>
<evidence type="ECO:0000313" key="1">
    <source>
        <dbReference type="EMBL" id="GBP55243.1"/>
    </source>
</evidence>
<protein>
    <recommendedName>
        <fullName evidence="3">Mos1 transposase HTH domain-containing protein</fullName>
    </recommendedName>
</protein>
<proteinExistence type="predicted"/>
<evidence type="ECO:0008006" key="3">
    <source>
        <dbReference type="Google" id="ProtNLM"/>
    </source>
</evidence>